<dbReference type="Proteomes" id="UP000632222">
    <property type="component" value="Unassembled WGS sequence"/>
</dbReference>
<dbReference type="Gene3D" id="3.30.70.270">
    <property type="match status" value="1"/>
</dbReference>
<dbReference type="InterPro" id="IPR046335">
    <property type="entry name" value="LacI/GalR-like_sensor"/>
</dbReference>
<dbReference type="EMBL" id="BMOD01000017">
    <property type="protein sequence ID" value="GGJ47530.1"/>
    <property type="molecule type" value="Genomic_DNA"/>
</dbReference>
<dbReference type="Pfam" id="PF13377">
    <property type="entry name" value="Peripla_BP_3"/>
    <property type="match status" value="1"/>
</dbReference>
<sequence length="720" mass="80502">MDHQHPNVAILTDWIGPFQKTVLKTLQETLHAAGVSTTTYVGRELHHPHPVYATSNHIYQMVQPQGHQGVFVLTSTLGNHSTDEELRAFLQPFRHLPVVGFGRALPGVVTVQASNSRGMQDLMEHLIVLQGHRKFVFMQGVEGNPDSSERENIFRAVLQDHGVVFREDHCLNGDFYPPTARHAMLQFLKDGQRDFDCVVCANDDMAVAVMGVLQEHGLQVPQDVAVVGFDDVESGQSAPSPLTTVRQPVAEMGRVAARLLLDMMQGLPGADVQVPSRLVIRESCGNRTLPEIPLEDLQELDPQGELFAAFLQQLNGIQNAFLPFWKQTLQTVDSAVQLERFQNLLLGWSETSACLPADQQQKALKLGLQASQLVSERIVRLETRQTVGQLRQVRHLSHVGTSMGAHDTLEGLLSELKHSLPSIGLQHFMLALYDQFGRQPGNRVKVQLSSGGVGQEGEVLEACDLLPGVLLRDGASLNWQVHPIYVNDEHYGCFMMVEPPDWGGDEELLRYLVTRSIHHMVRTQELIRHSEELEHLVQERTCQLEEANRELRKSLLMDGLTRVYNRTAFDDYLQRTWKEHQRSGQSLALIMCDVDFFKKYNDACGHLAGDQCLRSIAQALFQAAYRPGDMVARYGGEEFVVVLPETTAEGARRVAERIQATVAALKLSHPASEVSEHITLSMGVKSQVPRPGEDALQLVHQADQGLYQSKRQQRNHITVL</sequence>
<dbReference type="Pfam" id="PF00990">
    <property type="entry name" value="GGDEF"/>
    <property type="match status" value="1"/>
</dbReference>
<keyword evidence="6" id="KW-1185">Reference proteome</keyword>
<dbReference type="PANTHER" id="PTHR45138">
    <property type="entry name" value="REGULATORY COMPONENTS OF SENSORY TRANSDUCTION SYSTEM"/>
    <property type="match status" value="1"/>
</dbReference>
<dbReference type="RefSeq" id="WP_189005195.1">
    <property type="nucleotide sequence ID" value="NZ_BMOD01000017.1"/>
</dbReference>
<feature type="domain" description="GGDEF" evidence="4">
    <location>
        <begin position="585"/>
        <end position="720"/>
    </location>
</feature>
<dbReference type="NCBIfam" id="TIGR00254">
    <property type="entry name" value="GGDEF"/>
    <property type="match status" value="1"/>
</dbReference>
<dbReference type="SUPFAM" id="SSF55073">
    <property type="entry name" value="Nucleotide cyclase"/>
    <property type="match status" value="1"/>
</dbReference>
<evidence type="ECO:0000256" key="3">
    <source>
        <dbReference type="ARBA" id="ARBA00023163"/>
    </source>
</evidence>
<evidence type="ECO:0000256" key="2">
    <source>
        <dbReference type="ARBA" id="ARBA00023125"/>
    </source>
</evidence>
<dbReference type="SMART" id="SM00267">
    <property type="entry name" value="GGDEF"/>
    <property type="match status" value="1"/>
</dbReference>
<evidence type="ECO:0000256" key="1">
    <source>
        <dbReference type="ARBA" id="ARBA00023015"/>
    </source>
</evidence>
<dbReference type="InterPro" id="IPR050469">
    <property type="entry name" value="Diguanylate_Cyclase"/>
</dbReference>
<dbReference type="SUPFAM" id="SSF53822">
    <property type="entry name" value="Periplasmic binding protein-like I"/>
    <property type="match status" value="1"/>
</dbReference>
<proteinExistence type="predicted"/>
<name>A0ABQ2D6D5_9DEIO</name>
<dbReference type="PROSITE" id="PS50887">
    <property type="entry name" value="GGDEF"/>
    <property type="match status" value="1"/>
</dbReference>
<keyword evidence="3" id="KW-0804">Transcription</keyword>
<dbReference type="CDD" id="cd01949">
    <property type="entry name" value="GGDEF"/>
    <property type="match status" value="1"/>
</dbReference>
<evidence type="ECO:0000313" key="6">
    <source>
        <dbReference type="Proteomes" id="UP000632222"/>
    </source>
</evidence>
<dbReference type="InterPro" id="IPR000160">
    <property type="entry name" value="GGDEF_dom"/>
</dbReference>
<dbReference type="InterPro" id="IPR029787">
    <property type="entry name" value="Nucleotide_cyclase"/>
</dbReference>
<dbReference type="InterPro" id="IPR028082">
    <property type="entry name" value="Peripla_BP_I"/>
</dbReference>
<evidence type="ECO:0000259" key="4">
    <source>
        <dbReference type="PROSITE" id="PS50887"/>
    </source>
</evidence>
<dbReference type="PANTHER" id="PTHR45138:SF9">
    <property type="entry name" value="DIGUANYLATE CYCLASE DGCM-RELATED"/>
    <property type="match status" value="1"/>
</dbReference>
<comment type="caution">
    <text evidence="5">The sequence shown here is derived from an EMBL/GenBank/DDBJ whole genome shotgun (WGS) entry which is preliminary data.</text>
</comment>
<keyword evidence="1" id="KW-0805">Transcription regulation</keyword>
<dbReference type="Gene3D" id="3.40.50.2300">
    <property type="match status" value="2"/>
</dbReference>
<dbReference type="CDD" id="cd06267">
    <property type="entry name" value="PBP1_LacI_sugar_binding-like"/>
    <property type="match status" value="1"/>
</dbReference>
<protein>
    <recommendedName>
        <fullName evidence="4">GGDEF domain-containing protein</fullName>
    </recommendedName>
</protein>
<keyword evidence="2" id="KW-0238">DNA-binding</keyword>
<organism evidence="5 6">
    <name type="scientific">Deinococcus roseus</name>
    <dbReference type="NCBI Taxonomy" id="392414"/>
    <lineage>
        <taxon>Bacteria</taxon>
        <taxon>Thermotogati</taxon>
        <taxon>Deinococcota</taxon>
        <taxon>Deinococci</taxon>
        <taxon>Deinococcales</taxon>
        <taxon>Deinococcaceae</taxon>
        <taxon>Deinococcus</taxon>
    </lineage>
</organism>
<gene>
    <name evidence="5" type="ORF">GCM10008938_36910</name>
</gene>
<evidence type="ECO:0000313" key="5">
    <source>
        <dbReference type="EMBL" id="GGJ47530.1"/>
    </source>
</evidence>
<reference evidence="6" key="1">
    <citation type="journal article" date="2019" name="Int. J. Syst. Evol. Microbiol.">
        <title>The Global Catalogue of Microorganisms (GCM) 10K type strain sequencing project: providing services to taxonomists for standard genome sequencing and annotation.</title>
        <authorList>
            <consortium name="The Broad Institute Genomics Platform"/>
            <consortium name="The Broad Institute Genome Sequencing Center for Infectious Disease"/>
            <person name="Wu L."/>
            <person name="Ma J."/>
        </authorList>
    </citation>
    <scope>NUCLEOTIDE SEQUENCE [LARGE SCALE GENOMIC DNA]</scope>
    <source>
        <strain evidence="6">JCM 14370</strain>
    </source>
</reference>
<accession>A0ABQ2D6D5</accession>
<dbReference type="InterPro" id="IPR043128">
    <property type="entry name" value="Rev_trsase/Diguanyl_cyclase"/>
</dbReference>